<reference evidence="1 2" key="1">
    <citation type="submission" date="2019-08" db="EMBL/GenBank/DDBJ databases">
        <title>Whole genome of Aphis craccivora.</title>
        <authorList>
            <person name="Voronova N.V."/>
            <person name="Shulinski R.S."/>
            <person name="Bandarenka Y.V."/>
            <person name="Zhorov D.G."/>
            <person name="Warner D."/>
        </authorList>
    </citation>
    <scope>NUCLEOTIDE SEQUENCE [LARGE SCALE GENOMIC DNA]</scope>
    <source>
        <strain evidence="1">180601</strain>
        <tissue evidence="1">Whole Body</tissue>
    </source>
</reference>
<dbReference type="EMBL" id="VUJU01002552">
    <property type="protein sequence ID" value="KAF0760882.1"/>
    <property type="molecule type" value="Genomic_DNA"/>
</dbReference>
<name>A0A6G0YT58_APHCR</name>
<evidence type="ECO:0000313" key="1">
    <source>
        <dbReference type="EMBL" id="KAF0760882.1"/>
    </source>
</evidence>
<dbReference type="Proteomes" id="UP000478052">
    <property type="component" value="Unassembled WGS sequence"/>
</dbReference>
<protein>
    <submittedName>
        <fullName evidence="1">DUF4806 domain-containing protein</fullName>
    </submittedName>
</protein>
<organism evidence="1 2">
    <name type="scientific">Aphis craccivora</name>
    <name type="common">Cowpea aphid</name>
    <dbReference type="NCBI Taxonomy" id="307492"/>
    <lineage>
        <taxon>Eukaryota</taxon>
        <taxon>Metazoa</taxon>
        <taxon>Ecdysozoa</taxon>
        <taxon>Arthropoda</taxon>
        <taxon>Hexapoda</taxon>
        <taxon>Insecta</taxon>
        <taxon>Pterygota</taxon>
        <taxon>Neoptera</taxon>
        <taxon>Paraneoptera</taxon>
        <taxon>Hemiptera</taxon>
        <taxon>Sternorrhyncha</taxon>
        <taxon>Aphidomorpha</taxon>
        <taxon>Aphidoidea</taxon>
        <taxon>Aphididae</taxon>
        <taxon>Aphidini</taxon>
        <taxon>Aphis</taxon>
        <taxon>Aphis</taxon>
    </lineage>
</organism>
<evidence type="ECO:0000313" key="2">
    <source>
        <dbReference type="Proteomes" id="UP000478052"/>
    </source>
</evidence>
<keyword evidence="2" id="KW-1185">Reference proteome</keyword>
<comment type="caution">
    <text evidence="1">The sequence shown here is derived from an EMBL/GenBank/DDBJ whole genome shotgun (WGS) entry which is preliminary data.</text>
</comment>
<proteinExistence type="predicted"/>
<dbReference type="AlphaFoldDB" id="A0A6G0YT58"/>
<gene>
    <name evidence="1" type="ORF">FWK35_00022106</name>
</gene>
<sequence>MHEDLYSNNFGNKEHQIFSMTNDEEDFQISINNRLPLKDEDGLLFFEEKLKEIYFRNKMSSLSVTLRIVTGSTEKFKNIK</sequence>
<accession>A0A6G0YT58</accession>